<evidence type="ECO:0000259" key="1">
    <source>
        <dbReference type="PROSITE" id="PS51762"/>
    </source>
</evidence>
<proteinExistence type="predicted"/>
<dbReference type="GO" id="GO:0005975">
    <property type="term" value="P:carbohydrate metabolic process"/>
    <property type="evidence" value="ECO:0007669"/>
    <property type="project" value="InterPro"/>
</dbReference>
<reference evidence="2" key="1">
    <citation type="submission" date="2023-06" db="EMBL/GenBank/DDBJ databases">
        <title>Genome-scale phylogeny and comparative genomics of the fungal order Sordariales.</title>
        <authorList>
            <consortium name="Lawrence Berkeley National Laboratory"/>
            <person name="Hensen N."/>
            <person name="Bonometti L."/>
            <person name="Westerberg I."/>
            <person name="Brannstrom I.O."/>
            <person name="Guillou S."/>
            <person name="Cros-Aarteil S."/>
            <person name="Calhoun S."/>
            <person name="Haridas S."/>
            <person name="Kuo A."/>
            <person name="Mondo S."/>
            <person name="Pangilinan J."/>
            <person name="Riley R."/>
            <person name="Labutti K."/>
            <person name="Andreopoulos B."/>
            <person name="Lipzen A."/>
            <person name="Chen C."/>
            <person name="Yanf M."/>
            <person name="Daum C."/>
            <person name="Ng V."/>
            <person name="Clum A."/>
            <person name="Steindorff A."/>
            <person name="Ohm R."/>
            <person name="Martin F."/>
            <person name="Silar P."/>
            <person name="Natvig D."/>
            <person name="Lalanne C."/>
            <person name="Gautier V."/>
            <person name="Ament-Velasquez S.L."/>
            <person name="Kruys A."/>
            <person name="Hutchinson M.I."/>
            <person name="Powell A.J."/>
            <person name="Barry K."/>
            <person name="Miller A.N."/>
            <person name="Grigoriev I.V."/>
            <person name="Debuchy R."/>
            <person name="Gladieux P."/>
            <person name="Thoren M.H."/>
            <person name="Johannesson H."/>
        </authorList>
    </citation>
    <scope>NUCLEOTIDE SEQUENCE</scope>
    <source>
        <strain evidence="2">CBS 606.72</strain>
    </source>
</reference>
<dbReference type="PANTHER" id="PTHR10963:SF60">
    <property type="entry name" value="GRAM-NEGATIVE BACTERIA-BINDING PROTEIN 1-RELATED"/>
    <property type="match status" value="1"/>
</dbReference>
<protein>
    <submittedName>
        <fullName evidence="2">Endo-1,3(4)-beta-glucanase</fullName>
    </submittedName>
</protein>
<dbReference type="InterPro" id="IPR013320">
    <property type="entry name" value="ConA-like_dom_sf"/>
</dbReference>
<gene>
    <name evidence="2" type="ORF">B0T14DRAFT_536701</name>
</gene>
<accession>A0AA39WYM6</accession>
<feature type="domain" description="GH16" evidence="1">
    <location>
        <begin position="14"/>
        <end position="290"/>
    </location>
</feature>
<evidence type="ECO:0000313" key="3">
    <source>
        <dbReference type="Proteomes" id="UP001175000"/>
    </source>
</evidence>
<dbReference type="Gene3D" id="2.60.120.200">
    <property type="match status" value="1"/>
</dbReference>
<dbReference type="PROSITE" id="PS51762">
    <property type="entry name" value="GH16_2"/>
    <property type="match status" value="1"/>
</dbReference>
<dbReference type="InterPro" id="IPR050546">
    <property type="entry name" value="Glycosyl_Hydrlase_16"/>
</dbReference>
<dbReference type="PANTHER" id="PTHR10963">
    <property type="entry name" value="GLYCOSYL HYDROLASE-RELATED"/>
    <property type="match status" value="1"/>
</dbReference>
<keyword evidence="3" id="KW-1185">Reference proteome</keyword>
<dbReference type="EMBL" id="JAULSU010000003">
    <property type="protein sequence ID" value="KAK0624059.1"/>
    <property type="molecule type" value="Genomic_DNA"/>
</dbReference>
<organism evidence="2 3">
    <name type="scientific">Immersiella caudata</name>
    <dbReference type="NCBI Taxonomy" id="314043"/>
    <lineage>
        <taxon>Eukaryota</taxon>
        <taxon>Fungi</taxon>
        <taxon>Dikarya</taxon>
        <taxon>Ascomycota</taxon>
        <taxon>Pezizomycotina</taxon>
        <taxon>Sordariomycetes</taxon>
        <taxon>Sordariomycetidae</taxon>
        <taxon>Sordariales</taxon>
        <taxon>Lasiosphaeriaceae</taxon>
        <taxon>Immersiella</taxon>
    </lineage>
</organism>
<dbReference type="Proteomes" id="UP001175000">
    <property type="component" value="Unassembled WGS sequence"/>
</dbReference>
<comment type="caution">
    <text evidence="2">The sequence shown here is derived from an EMBL/GenBank/DDBJ whole genome shotgun (WGS) entry which is preliminary data.</text>
</comment>
<name>A0AA39WYM6_9PEZI</name>
<evidence type="ECO:0000313" key="2">
    <source>
        <dbReference type="EMBL" id="KAK0624059.1"/>
    </source>
</evidence>
<dbReference type="GO" id="GO:0004553">
    <property type="term" value="F:hydrolase activity, hydrolyzing O-glycosyl compounds"/>
    <property type="evidence" value="ECO:0007669"/>
    <property type="project" value="InterPro"/>
</dbReference>
<dbReference type="InterPro" id="IPR000757">
    <property type="entry name" value="Beta-glucanase-like"/>
</dbReference>
<sequence length="295" mass="32932">MHPLTFFPLFPLVQAWKPPNYPSYTLLFSDSFAGPSGSLPNKSHWNIIDGFPDINNELQTYIPDSRYVQHSGGETLQLVPWQNNATAKGWASGRVESSFTFKPSDGKKTMIEASISLGDYPLPVKRGIAPSFFLQGERIRRGTEWPACGEFDVMQVKIGLDEDIDGFGTMHCDVHPGGICNEPKGLQGVVEVPGMGHGWNRWRVVWDRTGECWECERAVWYLNGEEYWAVEGKKIGNEVVWEDTVREDMFFVLGVAVGGDWAGSPTEETADGYGSMMEVGYVAFTSLWTASRIDS</sequence>
<dbReference type="AlphaFoldDB" id="A0AA39WYM6"/>
<dbReference type="SUPFAM" id="SSF49899">
    <property type="entry name" value="Concanavalin A-like lectins/glucanases"/>
    <property type="match status" value="1"/>
</dbReference>